<protein>
    <submittedName>
        <fullName evidence="1">UPF0271 protein</fullName>
    </submittedName>
</protein>
<comment type="caution">
    <text evidence="1">The sequence shown here is derived from an EMBL/GenBank/DDBJ whole genome shotgun (WGS) entry which is preliminary data.</text>
</comment>
<name>A0A919P3Q7_9CELL</name>
<dbReference type="PANTHER" id="PTHR30292">
    <property type="entry name" value="UNCHARACTERIZED PROTEIN YBGL-RELATED"/>
    <property type="match status" value="1"/>
</dbReference>
<evidence type="ECO:0000313" key="2">
    <source>
        <dbReference type="Proteomes" id="UP000632740"/>
    </source>
</evidence>
<dbReference type="NCBIfam" id="NF003814">
    <property type="entry name" value="PRK05406.1-3"/>
    <property type="match status" value="1"/>
</dbReference>
<reference evidence="1" key="1">
    <citation type="submission" date="2021-01" db="EMBL/GenBank/DDBJ databases">
        <title>Whole genome shotgun sequence of Cellulomonas chitinilytica NBRC 110799.</title>
        <authorList>
            <person name="Komaki H."/>
            <person name="Tamura T."/>
        </authorList>
    </citation>
    <scope>NUCLEOTIDE SEQUENCE</scope>
    <source>
        <strain evidence="1">NBRC 110799</strain>
    </source>
</reference>
<dbReference type="EMBL" id="BONK01000010">
    <property type="protein sequence ID" value="GIG22150.1"/>
    <property type="molecule type" value="Genomic_DNA"/>
</dbReference>
<dbReference type="InterPro" id="IPR005501">
    <property type="entry name" value="LamB/YcsF/PxpA-like"/>
</dbReference>
<sequence length="279" mass="28519">MGVARVAGGGAAREAWVAREDQGMRGRIDLNCDLGEGLDDWVPGVPGPESVLLDAVTSANVACGFHAGDERIMTAVCRAAAARGVAVGAQVSYRDREHFGRRFLDVPAGVLHADVAEQVAALRRAAREAGTTVAYVKPHGALYNAVVTHEQQAAAVVDAVVASGGDLPVVGLPGAVVLDVARDRGLRAVTEAFADRGYRADGTLVPRSEEGALVVDAAAVVARVLDMVVRGHVVAVDGTVVAVEAESVCVHSDTPGATVLAAAVREALAGAGVVVQPFV</sequence>
<dbReference type="Proteomes" id="UP000632740">
    <property type="component" value="Unassembled WGS sequence"/>
</dbReference>
<accession>A0A919P3Q7</accession>
<gene>
    <name evidence="1" type="ORF">Cch01nite_28740</name>
</gene>
<dbReference type="InterPro" id="IPR011330">
    <property type="entry name" value="Glyco_hydro/deAcase_b/a-brl"/>
</dbReference>
<dbReference type="Pfam" id="PF03746">
    <property type="entry name" value="LamB_YcsF"/>
    <property type="match status" value="1"/>
</dbReference>
<evidence type="ECO:0000313" key="1">
    <source>
        <dbReference type="EMBL" id="GIG22150.1"/>
    </source>
</evidence>
<dbReference type="GO" id="GO:0005975">
    <property type="term" value="P:carbohydrate metabolic process"/>
    <property type="evidence" value="ECO:0007669"/>
    <property type="project" value="InterPro"/>
</dbReference>
<organism evidence="1 2">
    <name type="scientific">Cellulomonas chitinilytica</name>
    <dbReference type="NCBI Taxonomy" id="398759"/>
    <lineage>
        <taxon>Bacteria</taxon>
        <taxon>Bacillati</taxon>
        <taxon>Actinomycetota</taxon>
        <taxon>Actinomycetes</taxon>
        <taxon>Micrococcales</taxon>
        <taxon>Cellulomonadaceae</taxon>
        <taxon>Cellulomonas</taxon>
    </lineage>
</organism>
<proteinExistence type="predicted"/>
<dbReference type="PANTHER" id="PTHR30292:SF0">
    <property type="entry name" value="5-OXOPROLINASE SUBUNIT A"/>
    <property type="match status" value="1"/>
</dbReference>
<dbReference type="AlphaFoldDB" id="A0A919P3Q7"/>
<dbReference type="SUPFAM" id="SSF88713">
    <property type="entry name" value="Glycoside hydrolase/deacetylase"/>
    <property type="match status" value="1"/>
</dbReference>
<dbReference type="Gene3D" id="3.20.20.370">
    <property type="entry name" value="Glycoside hydrolase/deacetylase"/>
    <property type="match status" value="1"/>
</dbReference>
<keyword evidence="2" id="KW-1185">Reference proteome</keyword>